<keyword evidence="1" id="KW-0812">Transmembrane</keyword>
<evidence type="ECO:0000256" key="1">
    <source>
        <dbReference type="SAM" id="Phobius"/>
    </source>
</evidence>
<gene>
    <name evidence="2" type="ORF">DCE01_02580</name>
</gene>
<reference evidence="2 3" key="1">
    <citation type="journal article" date="2018" name="Nat. Biotechnol.">
        <title>A standardized bacterial taxonomy based on genome phylogeny substantially revises the tree of life.</title>
        <authorList>
            <person name="Parks D.H."/>
            <person name="Chuvochina M."/>
            <person name="Waite D.W."/>
            <person name="Rinke C."/>
            <person name="Skarshewski A."/>
            <person name="Chaumeil P.A."/>
            <person name="Hugenholtz P."/>
        </authorList>
    </citation>
    <scope>NUCLEOTIDE SEQUENCE [LARGE SCALE GENOMIC DNA]</scope>
    <source>
        <strain evidence="2">UBA12529</strain>
    </source>
</reference>
<sequence>MYLLWMKTLFTKKLTLTRLCPQIATTSGSGIIAITMTMTATTTSGTGITYITTLMTTTFLTIILAVMMTSHDGMTNQVFVTISLVSWGLNLGKNLRDFCVRFCV</sequence>
<keyword evidence="1" id="KW-0472">Membrane</keyword>
<protein>
    <submittedName>
        <fullName evidence="2">Uncharacterized protein</fullName>
    </submittedName>
</protein>
<proteinExistence type="predicted"/>
<dbReference type="AlphaFoldDB" id="A0A3B8N3D3"/>
<evidence type="ECO:0000313" key="2">
    <source>
        <dbReference type="EMBL" id="HAA83663.1"/>
    </source>
</evidence>
<organism evidence="2 3">
    <name type="scientific">Thermodesulfobacterium commune</name>
    <dbReference type="NCBI Taxonomy" id="1741"/>
    <lineage>
        <taxon>Bacteria</taxon>
        <taxon>Pseudomonadati</taxon>
        <taxon>Thermodesulfobacteriota</taxon>
        <taxon>Thermodesulfobacteria</taxon>
        <taxon>Thermodesulfobacteriales</taxon>
        <taxon>Thermodesulfobacteriaceae</taxon>
        <taxon>Thermodesulfobacterium</taxon>
    </lineage>
</organism>
<evidence type="ECO:0000313" key="3">
    <source>
        <dbReference type="Proteomes" id="UP000257240"/>
    </source>
</evidence>
<accession>A0A3B8N3D3</accession>
<feature type="transmembrane region" description="Helical" evidence="1">
    <location>
        <begin position="47"/>
        <end position="67"/>
    </location>
</feature>
<keyword evidence="1" id="KW-1133">Transmembrane helix</keyword>
<dbReference type="EMBL" id="DLVE01000031">
    <property type="protein sequence ID" value="HAA83663.1"/>
    <property type="molecule type" value="Genomic_DNA"/>
</dbReference>
<comment type="caution">
    <text evidence="2">The sequence shown here is derived from an EMBL/GenBank/DDBJ whole genome shotgun (WGS) entry which is preliminary data.</text>
</comment>
<name>A0A3B8N3D3_9BACT</name>
<dbReference type="Proteomes" id="UP000257240">
    <property type="component" value="Unassembled WGS sequence"/>
</dbReference>